<feature type="compositionally biased region" description="Polar residues" evidence="1">
    <location>
        <begin position="1718"/>
        <end position="1736"/>
    </location>
</feature>
<feature type="compositionally biased region" description="Basic and acidic residues" evidence="1">
    <location>
        <begin position="1854"/>
        <end position="1887"/>
    </location>
</feature>
<evidence type="ECO:0000313" key="6">
    <source>
        <dbReference type="Proteomes" id="UP000887458"/>
    </source>
</evidence>
<evidence type="ECO:0000256" key="1">
    <source>
        <dbReference type="SAM" id="MobiDB-lite"/>
    </source>
</evidence>
<feature type="region of interest" description="Disordered" evidence="1">
    <location>
        <begin position="1818"/>
        <end position="1906"/>
    </location>
</feature>
<feature type="compositionally biased region" description="Polar residues" evidence="1">
    <location>
        <begin position="1755"/>
        <end position="1773"/>
    </location>
</feature>
<dbReference type="Pfam" id="PF23083">
    <property type="entry name" value="FF_RHG35_4th"/>
    <property type="match status" value="1"/>
</dbReference>
<dbReference type="SUPFAM" id="SSF52540">
    <property type="entry name" value="P-loop containing nucleoside triphosphate hydrolases"/>
    <property type="match status" value="1"/>
</dbReference>
<evidence type="ECO:0000259" key="2">
    <source>
        <dbReference type="PROSITE" id="PS50238"/>
    </source>
</evidence>
<feature type="domain" description="Rho-GAP" evidence="2">
    <location>
        <begin position="1898"/>
        <end position="2087"/>
    </location>
</feature>
<dbReference type="EMBL" id="NJHN03000046">
    <property type="protein sequence ID" value="KAH9421129.1"/>
    <property type="molecule type" value="Genomic_DNA"/>
</dbReference>
<dbReference type="InterPro" id="IPR036517">
    <property type="entry name" value="FF_domain_sf"/>
</dbReference>
<evidence type="ECO:0000313" key="5">
    <source>
        <dbReference type="EMBL" id="KAH9421129.1"/>
    </source>
</evidence>
<feature type="domain" description="PG1 pseudoGTPase" evidence="3">
    <location>
        <begin position="578"/>
        <end position="751"/>
    </location>
</feature>
<sequence length="2110" mass="240153">MFCISVVGLSGTEKEKGCLGVGKSCLCNRFIRPQADEYNRDHISILSQPDFSGPIVNNEHWLYWGETRKCTDEGFELTFSIVEQTEFVDDACFQPFRSGKTMEPYHKRCAATRLNSAEKLMYICKNQLGIEKEYEQHYLLDGKFNVDGFICVFDVSQIQGRSIERQIELTALILNSLLKTKKPVVLATTKNDEYSERYVREAEKLVNRREFKGLIPLVETSAHDNVNIDLAFWACVQRDWTKGKTKILSYHEAFQRQQDKLVIVNDAYLTLIKSNITDYRSHWNNTYSNLSQSQDFITYCDLFGQESAQQTFKRHVKKLKDEYVCRKIDMYLRRLPKIFSEMLPDLESFGHDRSWPSVQQILHQHPLFDSNFVLNESLSWQEMDDTNETRIPFDLLQTPEAEKSYLDHLKTLMAEDHLRSLRYQFSELLRETSVVPGQPLREIRDQLKGRECVESLPESELKLIYDEYQKILQQDARDQLNELFLERASLFLQFSTGKTLTQEDLAAISHELSKDDRWLTLDLIPQDRQLALIRHLGFLQWPIKEHCSAGQTCVDLNIEAYHASLAKRNTRNPLWNHDLEKIQIKFIVLGLSAYADNLATVVKAMCPSLEQENPRIHYEMETLPSNESLGMFPIRPFANPLQSEAYLCVYSSRTSLEYLLKTLEHSLLADLQYGSLHPNGLPLVLLLACTPDTSAKERNYLREEGTNRAQCLQCAFFDVTSNEPHARFKSDELLRALIFLSESLIRRAEMTNVFGGPNNSLATNHSIPEGALNPEIRILISLMCGDPLSPARFLESLILMDSLTNLNFYPVSDHSFVTDIGFLLSIDDENNDSLSLNNSQQQQQHEITSCYVEFVVTSYHSSYTIKEELFYGNILVYWSKRQASFANMSALASITASLMPIHILALVENELRPSKLSHQLVAKGKELADQLQAHFRISTLGSEMGKCISSFLNYCLQNKHLIEKNLQIATASSNVVGIENQFDPQAIDDCFIGTDPNDANFESILQQQAHINDHCESPSKLLSDSIYEKLPEDQQQLSKIHQQSSSTNKQHSNEFPSSFLVGHRVGQTHKRYSPEDILDSSSSAAVASTTGEHLLKPSEMIRQRKQQQQHLNNNNHNYYNLQSYPSADSLDRLYALDSHFHSHYYDDSNIHHHHQQQQHNVGNDNDDDIMTQCTTQLPAHFVYRPSVQRSHMIASEGHSNFIDSSIDQLPPRPASSAHVMIPTNSSNDQYHHNPPPYSRVAISPPPAYRMHSNQQQNYQLEMNPDSDHQLYSNYYHNHHQHHNEQEPSLEPNTLAYYQRKYYPILSQQQQQLHHELYSTFQNHHQPSSSLLSSSFGTNFNNKHSIAAHSIISNVHSRNSPLIYATTGHHFHPSQQQIFHRKIEIEKTDEQSLNRVSKFQDIDPKSNHKNDKNIKSKSSENINSFDDHTKNDNYESETNKNAANVSNSNNNDDDDEDDIVVDEDEESCVSSDTSADENLNATADKYAVISGWAYHQKQNNSRSPTTVLGSNHNRLPDQWPPTTTSSSLAAAAAAIIQPPIINDENTSSNERSKAPGKIDIKKYNNLSNAIGRLNLHSPLGPTRSTHSTFDDISVITNTDRFNNPFDNVNVYITSQKSAIFDDSKIHLNKRERIPIKHSSSTKDNDSESEVSDSTNILTNNDQQTSEISILNERIKFNSLKQPSTIGQLRQNSSNNSKNTQNKKSRRITPVPVAPPRLPSSANSSNAVTPTSSGVGKSFTSFSSYDDSINDKSLNTTTVNSSINNQDIFDTNGNDNENKTGMDSGELRRTRWHQFSKLFSLPADNESGISIDDNSIDAASEDTSVSHTSKASGNNNNSNGEKAKFLKSKSIGTFPELDKKSMRKAEKMEKKRMKEEERKQRKSSKENSSRNRSRSKGTHSSLEDFAQPNGNPVPLFIEKCTLFIEQEGLDMEGIYRVPGNRAHVDTLLLKFDENPDINIAELDIPVNAVATALKDFFLKRLPPIFPSDSMTNIANLAKQYTDAGQLSEMRTFIRELPNSNFEILKHMISHFVKITEKSSENSMDSKNLAICWWPTLLQFEFTNMDLFEQKRPHLMNFVQIMIDSYSDLFSINADSEDNLATLSCSADELSSL</sequence>
<dbReference type="PROSITE" id="PS51852">
    <property type="entry name" value="PG1"/>
    <property type="match status" value="1"/>
</dbReference>
<accession>A0ABQ8JET8</accession>
<reference evidence="5 6" key="1">
    <citation type="journal article" date="2018" name="J. Allergy Clin. Immunol.">
        <title>High-quality assembly of Dermatophagoides pteronyssinus genome and transcriptome reveals a wide range of novel allergens.</title>
        <authorList>
            <person name="Liu X.Y."/>
            <person name="Yang K.Y."/>
            <person name="Wang M.Q."/>
            <person name="Kwok J.S."/>
            <person name="Zeng X."/>
            <person name="Yang Z."/>
            <person name="Xiao X.J."/>
            <person name="Lau C.P."/>
            <person name="Li Y."/>
            <person name="Huang Z.M."/>
            <person name="Ba J.G."/>
            <person name="Yim A.K."/>
            <person name="Ouyang C.Y."/>
            <person name="Ngai S.M."/>
            <person name="Chan T.F."/>
            <person name="Leung E.L."/>
            <person name="Liu L."/>
            <person name="Liu Z.G."/>
            <person name="Tsui S.K."/>
        </authorList>
    </citation>
    <scope>NUCLEOTIDE SEQUENCE [LARGE SCALE GENOMIC DNA]</scope>
    <source>
        <strain evidence="5">Derp</strain>
    </source>
</reference>
<protein>
    <recommendedName>
        <fullName evidence="7">Rho GTPase-activating protein 190-like</fullName>
    </recommendedName>
</protein>
<dbReference type="InterPro" id="IPR000198">
    <property type="entry name" value="RhoGAP_dom"/>
</dbReference>
<proteinExistence type="predicted"/>
<dbReference type="SUPFAM" id="SSF48350">
    <property type="entry name" value="GTPase activation domain, GAP"/>
    <property type="match status" value="1"/>
</dbReference>
<reference evidence="5 6" key="2">
    <citation type="journal article" date="2022" name="Mol. Biol. Evol.">
        <title>Comparative Genomics Reveals Insights into the Divergent Evolution of Astigmatic Mites and Household Pest Adaptations.</title>
        <authorList>
            <person name="Xiong Q."/>
            <person name="Wan A.T."/>
            <person name="Liu X."/>
            <person name="Fung C.S."/>
            <person name="Xiao X."/>
            <person name="Malainual N."/>
            <person name="Hou J."/>
            <person name="Wang L."/>
            <person name="Wang M."/>
            <person name="Yang K.Y."/>
            <person name="Cui Y."/>
            <person name="Leung E.L."/>
            <person name="Nong W."/>
            <person name="Shin S.K."/>
            <person name="Au S.W."/>
            <person name="Jeong K.Y."/>
            <person name="Chew F.T."/>
            <person name="Hui J.H."/>
            <person name="Leung T.F."/>
            <person name="Tungtrongchitr A."/>
            <person name="Zhong N."/>
            <person name="Liu Z."/>
            <person name="Tsui S.K."/>
        </authorList>
    </citation>
    <scope>NUCLEOTIDE SEQUENCE [LARGE SCALE GENOMIC DNA]</scope>
    <source>
        <strain evidence="5">Derp</strain>
    </source>
</reference>
<gene>
    <name evidence="5" type="ORF">DERP_010068</name>
</gene>
<dbReference type="Pfam" id="PF16512">
    <property type="entry name" value="RhoGAP-FF1"/>
    <property type="match status" value="1"/>
</dbReference>
<dbReference type="PANTHER" id="PTHR46005:SF4">
    <property type="entry name" value="RHO GTPASE-ACTIVATING PROTEIN 190"/>
    <property type="match status" value="1"/>
</dbReference>
<dbReference type="PROSITE" id="PS51853">
    <property type="entry name" value="PG2"/>
    <property type="match status" value="1"/>
</dbReference>
<evidence type="ECO:0000259" key="4">
    <source>
        <dbReference type="PROSITE" id="PS51853"/>
    </source>
</evidence>
<feature type="region of interest" description="Disordered" evidence="1">
    <location>
        <begin position="1032"/>
        <end position="1055"/>
    </location>
</feature>
<dbReference type="InterPro" id="IPR057284">
    <property type="entry name" value="FF_RHG35_4th"/>
</dbReference>
<feature type="region of interest" description="Disordered" evidence="1">
    <location>
        <begin position="1396"/>
        <end position="1475"/>
    </location>
</feature>
<keyword evidence="6" id="KW-1185">Reference proteome</keyword>
<evidence type="ECO:0000259" key="3">
    <source>
        <dbReference type="PROSITE" id="PS51852"/>
    </source>
</evidence>
<dbReference type="PANTHER" id="PTHR46005">
    <property type="entry name" value="RHO GTPASE-ACTIVATING PROTEIN 190"/>
    <property type="match status" value="1"/>
</dbReference>
<dbReference type="InterPro" id="IPR039006">
    <property type="entry name" value="RhoGAP_pG2"/>
</dbReference>
<organism evidence="5 6">
    <name type="scientific">Dermatophagoides pteronyssinus</name>
    <name type="common">European house dust mite</name>
    <dbReference type="NCBI Taxonomy" id="6956"/>
    <lineage>
        <taxon>Eukaryota</taxon>
        <taxon>Metazoa</taxon>
        <taxon>Ecdysozoa</taxon>
        <taxon>Arthropoda</taxon>
        <taxon>Chelicerata</taxon>
        <taxon>Arachnida</taxon>
        <taxon>Acari</taxon>
        <taxon>Acariformes</taxon>
        <taxon>Sarcoptiformes</taxon>
        <taxon>Astigmata</taxon>
        <taxon>Psoroptidia</taxon>
        <taxon>Analgoidea</taxon>
        <taxon>Pyroglyphidae</taxon>
        <taxon>Dermatophagoidinae</taxon>
        <taxon>Dermatophagoides</taxon>
    </lineage>
</organism>
<dbReference type="InterPro" id="IPR045786">
    <property type="entry name" value="RhoGAP_pG1_pG2"/>
</dbReference>
<dbReference type="InterPro" id="IPR051978">
    <property type="entry name" value="Rho-GAP_domain"/>
</dbReference>
<feature type="domain" description="PG2 pseudoGTPase" evidence="4">
    <location>
        <begin position="777"/>
        <end position="966"/>
    </location>
</feature>
<dbReference type="InterPro" id="IPR039007">
    <property type="entry name" value="pG1"/>
</dbReference>
<feature type="compositionally biased region" description="Polar residues" evidence="1">
    <location>
        <begin position="1033"/>
        <end position="1055"/>
    </location>
</feature>
<dbReference type="Pfam" id="PF19518">
    <property type="entry name" value="RhoGAP_pG1_pG2"/>
    <property type="match status" value="1"/>
</dbReference>
<evidence type="ECO:0008006" key="7">
    <source>
        <dbReference type="Google" id="ProtNLM"/>
    </source>
</evidence>
<feature type="compositionally biased region" description="Basic and acidic residues" evidence="1">
    <location>
        <begin position="1396"/>
        <end position="1417"/>
    </location>
</feature>
<feature type="region of interest" description="Disordered" evidence="1">
    <location>
        <begin position="1630"/>
        <end position="1658"/>
    </location>
</feature>
<dbReference type="InterPro" id="IPR008936">
    <property type="entry name" value="Rho_GTPase_activation_prot"/>
</dbReference>
<dbReference type="CDD" id="cd22207">
    <property type="entry name" value="pseudoGTPaseD_p190RhoGAP"/>
    <property type="match status" value="1"/>
</dbReference>
<comment type="caution">
    <text evidence="5">The sequence shown here is derived from an EMBL/GenBank/DDBJ whole genome shotgun (WGS) entry which is preliminary data.</text>
</comment>
<feature type="compositionally biased region" description="Acidic residues" evidence="1">
    <location>
        <begin position="1450"/>
        <end position="1466"/>
    </location>
</feature>
<dbReference type="SMART" id="SM00324">
    <property type="entry name" value="RhoGAP"/>
    <property type="match status" value="1"/>
</dbReference>
<dbReference type="Pfam" id="PF00620">
    <property type="entry name" value="RhoGAP"/>
    <property type="match status" value="1"/>
</dbReference>
<feature type="compositionally biased region" description="Basic and acidic residues" evidence="1">
    <location>
        <begin position="1774"/>
        <end position="1785"/>
    </location>
</feature>
<dbReference type="Gene3D" id="1.10.555.10">
    <property type="entry name" value="Rho GTPase activation protein"/>
    <property type="match status" value="1"/>
</dbReference>
<feature type="compositionally biased region" description="Low complexity" evidence="1">
    <location>
        <begin position="1688"/>
        <end position="1698"/>
    </location>
</feature>
<feature type="compositionally biased region" description="Polar residues" evidence="1">
    <location>
        <begin position="1819"/>
        <end position="1829"/>
    </location>
</feature>
<dbReference type="Proteomes" id="UP000887458">
    <property type="component" value="Unassembled WGS sequence"/>
</dbReference>
<feature type="compositionally biased region" description="Basic and acidic residues" evidence="1">
    <location>
        <begin position="1630"/>
        <end position="1644"/>
    </location>
</feature>
<feature type="region of interest" description="Disordered" evidence="1">
    <location>
        <begin position="1755"/>
        <end position="1785"/>
    </location>
</feature>
<dbReference type="Gene3D" id="3.40.50.300">
    <property type="entry name" value="P-loop containing nucleotide triphosphate hydrolases"/>
    <property type="match status" value="1"/>
</dbReference>
<dbReference type="InterPro" id="IPR027417">
    <property type="entry name" value="P-loop_NTPase"/>
</dbReference>
<dbReference type="PROSITE" id="PS50238">
    <property type="entry name" value="RHOGAP"/>
    <property type="match status" value="1"/>
</dbReference>
<dbReference type="Gene3D" id="1.10.10.440">
    <property type="entry name" value="FF domain"/>
    <property type="match status" value="1"/>
</dbReference>
<feature type="region of interest" description="Disordered" evidence="1">
    <location>
        <begin position="1680"/>
        <end position="1736"/>
    </location>
</feature>
<name>A0ABQ8JET8_DERPT</name>
<dbReference type="InterPro" id="IPR032835">
    <property type="entry name" value="RhoGAP-FF1"/>
</dbReference>